<dbReference type="RefSeq" id="WP_201080809.1">
    <property type="nucleotide sequence ID" value="NZ_CP067420.1"/>
</dbReference>
<evidence type="ECO:0000259" key="2">
    <source>
        <dbReference type="Pfam" id="PF03707"/>
    </source>
</evidence>
<organism evidence="3 4">
    <name type="scientific">Skermanella cutis</name>
    <dbReference type="NCBI Taxonomy" id="2775420"/>
    <lineage>
        <taxon>Bacteria</taxon>
        <taxon>Pseudomonadati</taxon>
        <taxon>Pseudomonadota</taxon>
        <taxon>Alphaproteobacteria</taxon>
        <taxon>Rhodospirillales</taxon>
        <taxon>Azospirillaceae</taxon>
        <taxon>Skermanella</taxon>
    </lineage>
</organism>
<keyword evidence="1" id="KW-0472">Membrane</keyword>
<evidence type="ECO:0000313" key="3">
    <source>
        <dbReference type="EMBL" id="QQP92168.1"/>
    </source>
</evidence>
<keyword evidence="4" id="KW-1185">Reference proteome</keyword>
<protein>
    <recommendedName>
        <fullName evidence="2">MHYT domain-containing protein</fullName>
    </recommendedName>
</protein>
<dbReference type="Pfam" id="PF03707">
    <property type="entry name" value="MHYT"/>
    <property type="match status" value="1"/>
</dbReference>
<feature type="domain" description="MHYT" evidence="2">
    <location>
        <begin position="28"/>
        <end position="53"/>
    </location>
</feature>
<accession>A0ABX7BDK6</accession>
<evidence type="ECO:0000256" key="1">
    <source>
        <dbReference type="SAM" id="Phobius"/>
    </source>
</evidence>
<dbReference type="InterPro" id="IPR005330">
    <property type="entry name" value="MHYT_dom"/>
</dbReference>
<reference evidence="3" key="1">
    <citation type="submission" date="2021-02" db="EMBL/GenBank/DDBJ databases">
        <title>Skermanella TT6 skin isolate.</title>
        <authorList>
            <person name="Lee K."/>
            <person name="Ganzorig M."/>
        </authorList>
    </citation>
    <scope>NUCLEOTIDE SEQUENCE</scope>
    <source>
        <strain evidence="3">TT6</strain>
    </source>
</reference>
<proteinExistence type="predicted"/>
<sequence length="73" mass="7605">MPLTECRDVQIGYDLKLTPLSIVVAITGTAVAAMHFAGMAAIHGAGTRVSCRFPAERIVAPAAVGCRAGPIRR</sequence>
<evidence type="ECO:0000313" key="4">
    <source>
        <dbReference type="Proteomes" id="UP000595197"/>
    </source>
</evidence>
<dbReference type="Proteomes" id="UP000595197">
    <property type="component" value="Chromosome"/>
</dbReference>
<keyword evidence="1" id="KW-1133">Transmembrane helix</keyword>
<name>A0ABX7BDK6_9PROT</name>
<feature type="transmembrane region" description="Helical" evidence="1">
    <location>
        <begin position="20"/>
        <end position="42"/>
    </location>
</feature>
<gene>
    <name evidence="3" type="ORF">IGS68_13615</name>
</gene>
<dbReference type="EMBL" id="CP067420">
    <property type="protein sequence ID" value="QQP92168.1"/>
    <property type="molecule type" value="Genomic_DNA"/>
</dbReference>
<keyword evidence="1" id="KW-0812">Transmembrane</keyword>